<dbReference type="Proteomes" id="UP001321542">
    <property type="component" value="Chromosome"/>
</dbReference>
<dbReference type="SUPFAM" id="SSF161098">
    <property type="entry name" value="MetI-like"/>
    <property type="match status" value="1"/>
</dbReference>
<dbReference type="Gene3D" id="1.10.3720.10">
    <property type="entry name" value="MetI-like"/>
    <property type="match status" value="1"/>
</dbReference>
<gene>
    <name evidence="9" type="ORF">SGFS_022860</name>
</gene>
<keyword evidence="2 7" id="KW-0813">Transport</keyword>
<evidence type="ECO:0000256" key="3">
    <source>
        <dbReference type="ARBA" id="ARBA00022475"/>
    </source>
</evidence>
<feature type="transmembrane region" description="Helical" evidence="7">
    <location>
        <begin position="91"/>
        <end position="116"/>
    </location>
</feature>
<dbReference type="CDD" id="cd06261">
    <property type="entry name" value="TM_PBP2"/>
    <property type="match status" value="1"/>
</dbReference>
<evidence type="ECO:0000256" key="1">
    <source>
        <dbReference type="ARBA" id="ARBA00004651"/>
    </source>
</evidence>
<evidence type="ECO:0000313" key="9">
    <source>
        <dbReference type="EMBL" id="BBC30992.1"/>
    </source>
</evidence>
<dbReference type="PANTHER" id="PTHR43386:SF1">
    <property type="entry name" value="D,D-DIPEPTIDE TRANSPORT SYSTEM PERMEASE PROTEIN DDPC-RELATED"/>
    <property type="match status" value="1"/>
</dbReference>
<dbReference type="InterPro" id="IPR000515">
    <property type="entry name" value="MetI-like"/>
</dbReference>
<feature type="transmembrane region" description="Helical" evidence="7">
    <location>
        <begin position="27"/>
        <end position="48"/>
    </location>
</feature>
<dbReference type="PANTHER" id="PTHR43386">
    <property type="entry name" value="OLIGOPEPTIDE TRANSPORT SYSTEM PERMEASE PROTEIN APPC"/>
    <property type="match status" value="1"/>
</dbReference>
<accession>A0ABN5VE10</accession>
<dbReference type="EMBL" id="AP018448">
    <property type="protein sequence ID" value="BBC30992.1"/>
    <property type="molecule type" value="Genomic_DNA"/>
</dbReference>
<comment type="similarity">
    <text evidence="7">Belongs to the binding-protein-dependent transport system permease family.</text>
</comment>
<evidence type="ECO:0000313" key="10">
    <source>
        <dbReference type="Proteomes" id="UP001321542"/>
    </source>
</evidence>
<evidence type="ECO:0000259" key="8">
    <source>
        <dbReference type="PROSITE" id="PS50928"/>
    </source>
</evidence>
<evidence type="ECO:0000256" key="5">
    <source>
        <dbReference type="ARBA" id="ARBA00022989"/>
    </source>
</evidence>
<feature type="transmembrane region" description="Helical" evidence="7">
    <location>
        <begin position="255"/>
        <end position="282"/>
    </location>
</feature>
<evidence type="ECO:0000256" key="7">
    <source>
        <dbReference type="RuleBase" id="RU363032"/>
    </source>
</evidence>
<keyword evidence="10" id="KW-1185">Reference proteome</keyword>
<dbReference type="InterPro" id="IPR050366">
    <property type="entry name" value="BP-dependent_transpt_permease"/>
</dbReference>
<feature type="transmembrane region" description="Helical" evidence="7">
    <location>
        <begin position="128"/>
        <end position="146"/>
    </location>
</feature>
<dbReference type="RefSeq" id="WP_286249624.1">
    <property type="nucleotide sequence ID" value="NZ_AP018448.1"/>
</dbReference>
<reference evidence="9 10" key="1">
    <citation type="journal article" date="2010" name="ChemBioChem">
        <title>Cloning and characterization of the biosynthetic gene cluster of 16-membered macrolide antibiotic FD-891: involvement of a dual functional cytochrome P450 monooxygenase catalyzing epoxidation and hydroxylation.</title>
        <authorList>
            <person name="Kudo F."/>
            <person name="Motegi A."/>
            <person name="Mizoue K."/>
            <person name="Eguchi T."/>
        </authorList>
    </citation>
    <scope>NUCLEOTIDE SEQUENCE [LARGE SCALE GENOMIC DNA]</scope>
    <source>
        <strain evidence="9 10">A-8890</strain>
    </source>
</reference>
<evidence type="ECO:0000256" key="4">
    <source>
        <dbReference type="ARBA" id="ARBA00022692"/>
    </source>
</evidence>
<name>A0ABN5VE10_9ACTN</name>
<evidence type="ECO:0000256" key="2">
    <source>
        <dbReference type="ARBA" id="ARBA00022448"/>
    </source>
</evidence>
<keyword evidence="5 7" id="KW-1133">Transmembrane helix</keyword>
<evidence type="ECO:0000256" key="6">
    <source>
        <dbReference type="ARBA" id="ARBA00023136"/>
    </source>
</evidence>
<protein>
    <recommendedName>
        <fullName evidence="8">ABC transmembrane type-1 domain-containing protein</fullName>
    </recommendedName>
</protein>
<proteinExistence type="inferred from homology"/>
<feature type="transmembrane region" description="Helical" evidence="7">
    <location>
        <begin position="206"/>
        <end position="235"/>
    </location>
</feature>
<keyword evidence="3" id="KW-1003">Cell membrane</keyword>
<comment type="subcellular location">
    <subcellularLocation>
        <location evidence="1 7">Cell membrane</location>
        <topology evidence="1 7">Multi-pass membrane protein</topology>
    </subcellularLocation>
</comment>
<organism evidence="9 10">
    <name type="scientific">Streptomyces graminofaciens</name>
    <dbReference type="NCBI Taxonomy" id="68212"/>
    <lineage>
        <taxon>Bacteria</taxon>
        <taxon>Bacillati</taxon>
        <taxon>Actinomycetota</taxon>
        <taxon>Actinomycetes</taxon>
        <taxon>Kitasatosporales</taxon>
        <taxon>Streptomycetaceae</taxon>
        <taxon>Streptomyces</taxon>
    </lineage>
</organism>
<sequence length="292" mass="30424">MAELTAVAQTVEAPEQIEGRRRKRPPILILLAGSVAAAIAVLVVIGPWTTPFDPTHQDLMNTAAGPGGGHPLGTDSLGRDVLSLLLAGARIAVIGPVIVAAGAVLFGTTLGMAAAWKGGFVDSLISRVADLMYALPGLLVIVVIVGVLGGGYWLAVGVLLLLSLPTAFRMTRSVAAAQVRLPYIEAARTLGLSVPRIVFRHILPNIFPTILATFLLDFVGALIGLSGLSFLGLGAPPGTPDWGSLLQDGQSMLTVNPWVSLAPGLLILLTATSITLLGDWMYDRYSARGGQR</sequence>
<feature type="domain" description="ABC transmembrane type-1" evidence="8">
    <location>
        <begin position="93"/>
        <end position="278"/>
    </location>
</feature>
<reference evidence="9 10" key="2">
    <citation type="journal article" date="2023" name="ChemBioChem">
        <title>Acyltransferase Domain Exchange between Two Independent Type I Polyketide Synthases in the Same Producer Strain of Macrolide Antibiotics.</title>
        <authorList>
            <person name="Kudo F."/>
            <person name="Kishikawa K."/>
            <person name="Tsuboi K."/>
            <person name="Kido T."/>
            <person name="Usui T."/>
            <person name="Hashimoto J."/>
            <person name="Shin-Ya K."/>
            <person name="Miyanaga A."/>
            <person name="Eguchi T."/>
        </authorList>
    </citation>
    <scope>NUCLEOTIDE SEQUENCE [LARGE SCALE GENOMIC DNA]</scope>
    <source>
        <strain evidence="9 10">A-8890</strain>
    </source>
</reference>
<dbReference type="InterPro" id="IPR035906">
    <property type="entry name" value="MetI-like_sf"/>
</dbReference>
<keyword evidence="6 7" id="KW-0472">Membrane</keyword>
<keyword evidence="4 7" id="KW-0812">Transmembrane</keyword>
<dbReference type="PROSITE" id="PS50928">
    <property type="entry name" value="ABC_TM1"/>
    <property type="match status" value="1"/>
</dbReference>
<dbReference type="Pfam" id="PF00528">
    <property type="entry name" value="BPD_transp_1"/>
    <property type="match status" value="1"/>
</dbReference>